<dbReference type="EMBL" id="JAWXYG010000011">
    <property type="protein sequence ID" value="KAK4258614.1"/>
    <property type="molecule type" value="Genomic_DNA"/>
</dbReference>
<keyword evidence="4" id="KW-1185">Reference proteome</keyword>
<organism evidence="3 4">
    <name type="scientific">Acacia crassicarpa</name>
    <name type="common">northern wattle</name>
    <dbReference type="NCBI Taxonomy" id="499986"/>
    <lineage>
        <taxon>Eukaryota</taxon>
        <taxon>Viridiplantae</taxon>
        <taxon>Streptophyta</taxon>
        <taxon>Embryophyta</taxon>
        <taxon>Tracheophyta</taxon>
        <taxon>Spermatophyta</taxon>
        <taxon>Magnoliopsida</taxon>
        <taxon>eudicotyledons</taxon>
        <taxon>Gunneridae</taxon>
        <taxon>Pentapetalae</taxon>
        <taxon>rosids</taxon>
        <taxon>fabids</taxon>
        <taxon>Fabales</taxon>
        <taxon>Fabaceae</taxon>
        <taxon>Caesalpinioideae</taxon>
        <taxon>mimosoid clade</taxon>
        <taxon>Acacieae</taxon>
        <taxon>Acacia</taxon>
    </lineage>
</organism>
<keyword evidence="2" id="KW-0472">Membrane</keyword>
<feature type="compositionally biased region" description="Basic and acidic residues" evidence="1">
    <location>
        <begin position="209"/>
        <end position="225"/>
    </location>
</feature>
<keyword evidence="2" id="KW-0812">Transmembrane</keyword>
<evidence type="ECO:0000256" key="2">
    <source>
        <dbReference type="SAM" id="Phobius"/>
    </source>
</evidence>
<proteinExistence type="predicted"/>
<feature type="transmembrane region" description="Helical" evidence="2">
    <location>
        <begin position="29"/>
        <end position="52"/>
    </location>
</feature>
<evidence type="ECO:0008006" key="5">
    <source>
        <dbReference type="Google" id="ProtNLM"/>
    </source>
</evidence>
<evidence type="ECO:0000256" key="1">
    <source>
        <dbReference type="SAM" id="MobiDB-lite"/>
    </source>
</evidence>
<evidence type="ECO:0000313" key="3">
    <source>
        <dbReference type="EMBL" id="KAK4258614.1"/>
    </source>
</evidence>
<accession>A0AAE1IYP6</accession>
<name>A0AAE1IYP6_9FABA</name>
<comment type="caution">
    <text evidence="3">The sequence shown here is derived from an EMBL/GenBank/DDBJ whole genome shotgun (WGS) entry which is preliminary data.</text>
</comment>
<sequence length="263" mass="30466">MGSVKSYNLKAEKAKAIHKHRQLQKIASLFRFAEACVVLVLISRLSFQLPIAVKNSSEYFRDVSIFIVDPRFAFLIGNIIIITLFTISGHFSSQNSESKVSEPDFYQEFIQNSTRSLEKQIIKTDYGIKSPEPEVYEDQLNNFSEKQIINTERLEGNEIKHRENQSPKHIIRAENYKSKKTEDTQNNRGLEVTVYRRCQSGDLSCVMESEKSKPVLRRSETENNRKKGSYPEDGMSNEEFRLTIEAFIARQQRLRVEEESSIL</sequence>
<dbReference type="Proteomes" id="UP001293593">
    <property type="component" value="Unassembled WGS sequence"/>
</dbReference>
<dbReference type="PANTHER" id="PTHR33640:SF8">
    <property type="entry name" value="TRANSMEMBRANE PROTEIN"/>
    <property type="match status" value="1"/>
</dbReference>
<evidence type="ECO:0000313" key="4">
    <source>
        <dbReference type="Proteomes" id="UP001293593"/>
    </source>
</evidence>
<dbReference type="AlphaFoldDB" id="A0AAE1IYP6"/>
<gene>
    <name evidence="3" type="ORF">QN277_005045</name>
</gene>
<reference evidence="3" key="1">
    <citation type="submission" date="2023-10" db="EMBL/GenBank/DDBJ databases">
        <title>Chromosome-level genome of the transformable northern wattle, Acacia crassicarpa.</title>
        <authorList>
            <person name="Massaro I."/>
            <person name="Sinha N.R."/>
            <person name="Poethig S."/>
            <person name="Leichty A.R."/>
        </authorList>
    </citation>
    <scope>NUCLEOTIDE SEQUENCE</scope>
    <source>
        <strain evidence="3">Acra3RX</strain>
        <tissue evidence="3">Leaf</tissue>
    </source>
</reference>
<dbReference type="PANTHER" id="PTHR33640">
    <property type="entry name" value="TRANSMEMBRANE PROTEIN"/>
    <property type="match status" value="1"/>
</dbReference>
<keyword evidence="2" id="KW-1133">Transmembrane helix</keyword>
<feature type="transmembrane region" description="Helical" evidence="2">
    <location>
        <begin position="72"/>
        <end position="91"/>
    </location>
</feature>
<protein>
    <recommendedName>
        <fullName evidence="5">DUF4408 domain-containing protein</fullName>
    </recommendedName>
</protein>
<feature type="region of interest" description="Disordered" evidence="1">
    <location>
        <begin position="209"/>
        <end position="234"/>
    </location>
</feature>